<accession>A0AAW2W3E1</accession>
<dbReference type="GO" id="GO:0005634">
    <property type="term" value="C:nucleus"/>
    <property type="evidence" value="ECO:0007669"/>
    <property type="project" value="UniProtKB-SubCell"/>
</dbReference>
<dbReference type="Gene3D" id="3.10.20.90">
    <property type="entry name" value="Phosphatidylinositol 3-kinase Catalytic Subunit, Chain A, domain 1"/>
    <property type="match status" value="1"/>
</dbReference>
<keyword evidence="7 8" id="KW-0927">Auxin signaling pathway</keyword>
<gene>
    <name evidence="11" type="ORF">Sradi_0353800</name>
</gene>
<dbReference type="CDD" id="cd10017">
    <property type="entry name" value="B3_DNA"/>
    <property type="match status" value="1"/>
</dbReference>
<comment type="caution">
    <text evidence="11">The sequence shown here is derived from an EMBL/GenBank/DDBJ whole genome shotgun (WGS) entry which is preliminary data.</text>
</comment>
<evidence type="ECO:0000256" key="7">
    <source>
        <dbReference type="ARBA" id="ARBA00023294"/>
    </source>
</evidence>
<reference evidence="11" key="1">
    <citation type="submission" date="2020-06" db="EMBL/GenBank/DDBJ databases">
        <authorList>
            <person name="Li T."/>
            <person name="Hu X."/>
            <person name="Zhang T."/>
            <person name="Song X."/>
            <person name="Zhang H."/>
            <person name="Dai N."/>
            <person name="Sheng W."/>
            <person name="Hou X."/>
            <person name="Wei L."/>
        </authorList>
    </citation>
    <scope>NUCLEOTIDE SEQUENCE</scope>
    <source>
        <strain evidence="11">G02</strain>
        <tissue evidence="11">Leaf</tissue>
    </source>
</reference>
<dbReference type="Pfam" id="PF06507">
    <property type="entry name" value="ARF_AD"/>
    <property type="match status" value="1"/>
</dbReference>
<keyword evidence="5 8" id="KW-0804">Transcription</keyword>
<keyword evidence="4 8" id="KW-0238">DNA-binding</keyword>
<name>A0AAW2W3E1_SESRA</name>
<keyword evidence="3 8" id="KW-0805">Transcription regulation</keyword>
<evidence type="ECO:0000256" key="3">
    <source>
        <dbReference type="ARBA" id="ARBA00023015"/>
    </source>
</evidence>
<organism evidence="11">
    <name type="scientific">Sesamum radiatum</name>
    <name type="common">Black benniseed</name>
    <dbReference type="NCBI Taxonomy" id="300843"/>
    <lineage>
        <taxon>Eukaryota</taxon>
        <taxon>Viridiplantae</taxon>
        <taxon>Streptophyta</taxon>
        <taxon>Embryophyta</taxon>
        <taxon>Tracheophyta</taxon>
        <taxon>Spermatophyta</taxon>
        <taxon>Magnoliopsida</taxon>
        <taxon>eudicotyledons</taxon>
        <taxon>Gunneridae</taxon>
        <taxon>Pentapetalae</taxon>
        <taxon>asterids</taxon>
        <taxon>lamiids</taxon>
        <taxon>Lamiales</taxon>
        <taxon>Pedaliaceae</taxon>
        <taxon>Sesamum</taxon>
    </lineage>
</organism>
<dbReference type="Gene3D" id="2.30.30.1040">
    <property type="match status" value="1"/>
</dbReference>
<comment type="subcellular location">
    <subcellularLocation>
        <location evidence="1 8">Nucleus</location>
    </subcellularLocation>
</comment>
<reference evidence="11" key="2">
    <citation type="journal article" date="2024" name="Plant">
        <title>Genomic evolution and insights into agronomic trait innovations of Sesamum species.</title>
        <authorList>
            <person name="Miao H."/>
            <person name="Wang L."/>
            <person name="Qu L."/>
            <person name="Liu H."/>
            <person name="Sun Y."/>
            <person name="Le M."/>
            <person name="Wang Q."/>
            <person name="Wei S."/>
            <person name="Zheng Y."/>
            <person name="Lin W."/>
            <person name="Duan Y."/>
            <person name="Cao H."/>
            <person name="Xiong S."/>
            <person name="Wang X."/>
            <person name="Wei L."/>
            <person name="Li C."/>
            <person name="Ma Q."/>
            <person name="Ju M."/>
            <person name="Zhao R."/>
            <person name="Li G."/>
            <person name="Mu C."/>
            <person name="Tian Q."/>
            <person name="Mei H."/>
            <person name="Zhang T."/>
            <person name="Gao T."/>
            <person name="Zhang H."/>
        </authorList>
    </citation>
    <scope>NUCLEOTIDE SEQUENCE</scope>
    <source>
        <strain evidence="11">G02</strain>
    </source>
</reference>
<evidence type="ECO:0000256" key="6">
    <source>
        <dbReference type="ARBA" id="ARBA00023242"/>
    </source>
</evidence>
<dbReference type="GO" id="GO:0006355">
    <property type="term" value="P:regulation of DNA-templated transcription"/>
    <property type="evidence" value="ECO:0007669"/>
    <property type="project" value="InterPro"/>
</dbReference>
<dbReference type="PANTHER" id="PTHR31384:SF102">
    <property type="entry name" value="AUXIN RESPONSE FACTOR 4"/>
    <property type="match status" value="1"/>
</dbReference>
<sequence length="696" mass="77249">MEIDLNHATGEVEKNACGSGGECDKGEGGSCVCCCLSTSTSSCSSNAASASSSSCSISASSSIYMELWYACAGPLTSLPKKGNFVVYFPQGHLEQSNSASFPPVEMPTFDLPFQILCRVVDVHLLANKDNDEVYTQLTLLPVPEPEGVKLQGDGNETKGVDEDGNGVAPTKSASHMFCKTLTASDTSTHGGFSVPRRAAEDCFPPLDYKQQRPSQELIAKDLHGVEWKFRHIYREGIVYSYLQLYNRFKTMQTQDKNEVGRVQRSGEWVSDADPYRWPNSKWRCLMVRWDDDILRKHQERVSPWDIDSSGNYVPVSIQTSPGVKRLKSNHEPSPHGNPISGSDQILDFEESLRSSKVLQGQENVGLLSPLHGSDRINRQLNFEMQPSAPNHLQDRMEKFNYGEFMRNQTPATFTGFLQSNWFPKVLQGQEICSLRSLAGKTDCILGARSTPELGCDVYNAYQRPTPTLYPLASEGARNIPFSHTAVLKAGQGPLVLSKFSNFQMGNHALTPTSVLSGPTINVSRVPNHANEPWALEKTSGPAIALTHLRNTNDKDNSQEKVPICKLFGYSLTEDPAIVNSHSANKRSCIKVHRQGSLVRRAIDLSGLHGYNDLLTELERLFSMEGLLRDPNHGWRILYTDSENEMIVLGDDPWHEFVEVVTKIHIYTQEEVEKLTVGMSSDDTQSCLEEAPHVTDV</sequence>
<dbReference type="SUPFAM" id="SSF54277">
    <property type="entry name" value="CAD &amp; PB1 domains"/>
    <property type="match status" value="1"/>
</dbReference>
<comment type="subunit">
    <text evidence="8">Homodimers and heterodimers.</text>
</comment>
<dbReference type="AlphaFoldDB" id="A0AAW2W3E1"/>
<dbReference type="InterPro" id="IPR010525">
    <property type="entry name" value="ARF_dom"/>
</dbReference>
<dbReference type="InterPro" id="IPR003340">
    <property type="entry name" value="B3_DNA-bd"/>
</dbReference>
<evidence type="ECO:0000256" key="5">
    <source>
        <dbReference type="ARBA" id="ARBA00023163"/>
    </source>
</evidence>
<dbReference type="GO" id="GO:0003677">
    <property type="term" value="F:DNA binding"/>
    <property type="evidence" value="ECO:0007669"/>
    <property type="project" value="UniProtKB-KW"/>
</dbReference>
<dbReference type="PROSITE" id="PS51745">
    <property type="entry name" value="PB1"/>
    <property type="match status" value="1"/>
</dbReference>
<evidence type="ECO:0000256" key="1">
    <source>
        <dbReference type="ARBA" id="ARBA00004123"/>
    </source>
</evidence>
<evidence type="ECO:0000259" key="10">
    <source>
        <dbReference type="PROSITE" id="PS51745"/>
    </source>
</evidence>
<feature type="domain" description="PB1" evidence="10">
    <location>
        <begin position="586"/>
        <end position="668"/>
    </location>
</feature>
<dbReference type="Gene3D" id="2.40.330.10">
    <property type="entry name" value="DNA-binding pseudobarrel domain"/>
    <property type="match status" value="1"/>
</dbReference>
<dbReference type="Pfam" id="PF02362">
    <property type="entry name" value="B3"/>
    <property type="match status" value="1"/>
</dbReference>
<dbReference type="InterPro" id="IPR044835">
    <property type="entry name" value="ARF_plant"/>
</dbReference>
<proteinExistence type="inferred from homology"/>
<keyword evidence="6 8" id="KW-0539">Nucleus</keyword>
<dbReference type="InterPro" id="IPR015300">
    <property type="entry name" value="DNA-bd_pseudobarrel_sf"/>
</dbReference>
<dbReference type="PANTHER" id="PTHR31384">
    <property type="entry name" value="AUXIN RESPONSE FACTOR 4-RELATED"/>
    <property type="match status" value="1"/>
</dbReference>
<evidence type="ECO:0000256" key="8">
    <source>
        <dbReference type="RuleBase" id="RU004561"/>
    </source>
</evidence>
<dbReference type="InterPro" id="IPR053793">
    <property type="entry name" value="PB1-like"/>
</dbReference>
<evidence type="ECO:0000256" key="4">
    <source>
        <dbReference type="ARBA" id="ARBA00023125"/>
    </source>
</evidence>
<dbReference type="SUPFAM" id="SSF101936">
    <property type="entry name" value="DNA-binding pseudobarrel domain"/>
    <property type="match status" value="1"/>
</dbReference>
<protein>
    <recommendedName>
        <fullName evidence="8">Auxin response factor</fullName>
    </recommendedName>
</protein>
<feature type="region of interest" description="Disordered" evidence="9">
    <location>
        <begin position="323"/>
        <end position="343"/>
    </location>
</feature>
<evidence type="ECO:0000256" key="2">
    <source>
        <dbReference type="ARBA" id="ARBA00007853"/>
    </source>
</evidence>
<evidence type="ECO:0000256" key="9">
    <source>
        <dbReference type="SAM" id="MobiDB-lite"/>
    </source>
</evidence>
<comment type="function">
    <text evidence="8">Auxin response factors (ARFs) are transcriptional factors that bind specifically to the DNA sequence 5'-TGTCTC-3' found in the auxin-responsive promoter elements (AuxREs).</text>
</comment>
<evidence type="ECO:0000313" key="11">
    <source>
        <dbReference type="EMBL" id="KAL0436459.1"/>
    </source>
</evidence>
<dbReference type="EMBL" id="JACGWJ010000002">
    <property type="protein sequence ID" value="KAL0436459.1"/>
    <property type="molecule type" value="Genomic_DNA"/>
</dbReference>
<comment type="similarity">
    <text evidence="2 8">Belongs to the ARF family.</text>
</comment>
<dbReference type="GO" id="GO:0009734">
    <property type="term" value="P:auxin-activated signaling pathway"/>
    <property type="evidence" value="ECO:0007669"/>
    <property type="project" value="UniProtKB-KW"/>
</dbReference>